<reference evidence="3" key="1">
    <citation type="submission" date="2021-12" db="EMBL/GenBank/DDBJ databases">
        <authorList>
            <person name="Lee J.-H."/>
            <person name="Kim S.-B."/>
        </authorList>
    </citation>
    <scope>NUCLEOTIDE SEQUENCE</scope>
    <source>
        <strain evidence="3">NR30</strain>
    </source>
</reference>
<evidence type="ECO:0000256" key="1">
    <source>
        <dbReference type="SAM" id="MobiDB-lite"/>
    </source>
</evidence>
<comment type="caution">
    <text evidence="3">The sequence shown here is derived from an EMBL/GenBank/DDBJ whole genome shotgun (WGS) entry which is preliminary data.</text>
</comment>
<feature type="transmembrane region" description="Helical" evidence="2">
    <location>
        <begin position="60"/>
        <end position="87"/>
    </location>
</feature>
<proteinExistence type="predicted"/>
<organism evidence="3 4">
    <name type="scientific">Streptomyces guryensis</name>
    <dbReference type="NCBI Taxonomy" id="2886947"/>
    <lineage>
        <taxon>Bacteria</taxon>
        <taxon>Bacillati</taxon>
        <taxon>Actinomycetota</taxon>
        <taxon>Actinomycetes</taxon>
        <taxon>Kitasatosporales</taxon>
        <taxon>Streptomycetaceae</taxon>
        <taxon>Streptomyces</taxon>
    </lineage>
</organism>
<evidence type="ECO:0000313" key="4">
    <source>
        <dbReference type="Proteomes" id="UP001108029"/>
    </source>
</evidence>
<dbReference type="AlphaFoldDB" id="A0A9Q3Z853"/>
<dbReference type="Proteomes" id="UP001108029">
    <property type="component" value="Unassembled WGS sequence"/>
</dbReference>
<sequence length="145" mass="15519">MVFRSIWQGLRQPWARSEEPGTEATGLSDVELKAQAIQDEKQSQNLIAIEKARGSMKLRLVLALGGLGLIALIVLVVALVVTVRAAAHLKLPWHPIATVVCTLLGSSGVSGLVGWRVRKRILTRPQAAAQSENPQAGDPDQVGTT</sequence>
<keyword evidence="2" id="KW-0472">Membrane</keyword>
<dbReference type="RefSeq" id="WP_232646959.1">
    <property type="nucleotide sequence ID" value="NZ_JAJSBI010000002.1"/>
</dbReference>
<feature type="transmembrane region" description="Helical" evidence="2">
    <location>
        <begin position="93"/>
        <end position="115"/>
    </location>
</feature>
<keyword evidence="2" id="KW-0812">Transmembrane</keyword>
<gene>
    <name evidence="3" type="ORF">LJ657_04835</name>
</gene>
<accession>A0A9Q3Z853</accession>
<name>A0A9Q3Z853_9ACTN</name>
<keyword evidence="2" id="KW-1133">Transmembrane helix</keyword>
<evidence type="ECO:0000313" key="3">
    <source>
        <dbReference type="EMBL" id="MCD9873000.1"/>
    </source>
</evidence>
<evidence type="ECO:0000256" key="2">
    <source>
        <dbReference type="SAM" id="Phobius"/>
    </source>
</evidence>
<keyword evidence="4" id="KW-1185">Reference proteome</keyword>
<dbReference type="EMBL" id="JAJSBI010000002">
    <property type="protein sequence ID" value="MCD9873000.1"/>
    <property type="molecule type" value="Genomic_DNA"/>
</dbReference>
<protein>
    <submittedName>
        <fullName evidence="3">Uncharacterized protein</fullName>
    </submittedName>
</protein>
<feature type="region of interest" description="Disordered" evidence="1">
    <location>
        <begin position="126"/>
        <end position="145"/>
    </location>
</feature>